<evidence type="ECO:0000313" key="3">
    <source>
        <dbReference type="EMBL" id="KAK1291734.1"/>
    </source>
</evidence>
<name>A0AAV9CTI9_ACOCL</name>
<comment type="caution">
    <text evidence="3">The sequence shown here is derived from an EMBL/GenBank/DDBJ whole genome shotgun (WGS) entry which is preliminary data.</text>
</comment>
<reference evidence="3" key="2">
    <citation type="submission" date="2023-06" db="EMBL/GenBank/DDBJ databases">
        <authorList>
            <person name="Ma L."/>
            <person name="Liu K.-W."/>
            <person name="Li Z."/>
            <person name="Hsiao Y.-Y."/>
            <person name="Qi Y."/>
            <person name="Fu T."/>
            <person name="Tang G."/>
            <person name="Zhang D."/>
            <person name="Sun W.-H."/>
            <person name="Liu D.-K."/>
            <person name="Li Y."/>
            <person name="Chen G.-Z."/>
            <person name="Liu X.-D."/>
            <person name="Liao X.-Y."/>
            <person name="Jiang Y.-T."/>
            <person name="Yu X."/>
            <person name="Hao Y."/>
            <person name="Huang J."/>
            <person name="Zhao X.-W."/>
            <person name="Ke S."/>
            <person name="Chen Y.-Y."/>
            <person name="Wu W.-L."/>
            <person name="Hsu J.-L."/>
            <person name="Lin Y.-F."/>
            <person name="Huang M.-D."/>
            <person name="Li C.-Y."/>
            <person name="Huang L."/>
            <person name="Wang Z.-W."/>
            <person name="Zhao X."/>
            <person name="Zhong W.-Y."/>
            <person name="Peng D.-H."/>
            <person name="Ahmad S."/>
            <person name="Lan S."/>
            <person name="Zhang J.-S."/>
            <person name="Tsai W.-C."/>
            <person name="Van De Peer Y."/>
            <person name="Liu Z.-J."/>
        </authorList>
    </citation>
    <scope>NUCLEOTIDE SEQUENCE</scope>
    <source>
        <strain evidence="3">CP</strain>
        <tissue evidence="3">Leaves</tissue>
    </source>
</reference>
<feature type="signal peptide" evidence="2">
    <location>
        <begin position="1"/>
        <end position="15"/>
    </location>
</feature>
<organism evidence="3 4">
    <name type="scientific">Acorus calamus</name>
    <name type="common">Sweet flag</name>
    <dbReference type="NCBI Taxonomy" id="4465"/>
    <lineage>
        <taxon>Eukaryota</taxon>
        <taxon>Viridiplantae</taxon>
        <taxon>Streptophyta</taxon>
        <taxon>Embryophyta</taxon>
        <taxon>Tracheophyta</taxon>
        <taxon>Spermatophyta</taxon>
        <taxon>Magnoliopsida</taxon>
        <taxon>Liliopsida</taxon>
        <taxon>Acoraceae</taxon>
        <taxon>Acorus</taxon>
    </lineage>
</organism>
<protein>
    <submittedName>
        <fullName evidence="3">Uncharacterized protein</fullName>
    </submittedName>
</protein>
<evidence type="ECO:0000256" key="1">
    <source>
        <dbReference type="SAM" id="Coils"/>
    </source>
</evidence>
<dbReference type="EMBL" id="JAUJYO010000017">
    <property type="protein sequence ID" value="KAK1291734.1"/>
    <property type="molecule type" value="Genomic_DNA"/>
</dbReference>
<feature type="chain" id="PRO_5043698463" evidence="2">
    <location>
        <begin position="16"/>
        <end position="115"/>
    </location>
</feature>
<reference evidence="3" key="1">
    <citation type="journal article" date="2023" name="Nat. Commun.">
        <title>Diploid and tetraploid genomes of Acorus and the evolution of monocots.</title>
        <authorList>
            <person name="Ma L."/>
            <person name="Liu K.W."/>
            <person name="Li Z."/>
            <person name="Hsiao Y.Y."/>
            <person name="Qi Y."/>
            <person name="Fu T."/>
            <person name="Tang G.D."/>
            <person name="Zhang D."/>
            <person name="Sun W.H."/>
            <person name="Liu D.K."/>
            <person name="Li Y."/>
            <person name="Chen G.Z."/>
            <person name="Liu X.D."/>
            <person name="Liao X.Y."/>
            <person name="Jiang Y.T."/>
            <person name="Yu X."/>
            <person name="Hao Y."/>
            <person name="Huang J."/>
            <person name="Zhao X.W."/>
            <person name="Ke S."/>
            <person name="Chen Y.Y."/>
            <person name="Wu W.L."/>
            <person name="Hsu J.L."/>
            <person name="Lin Y.F."/>
            <person name="Huang M.D."/>
            <person name="Li C.Y."/>
            <person name="Huang L."/>
            <person name="Wang Z.W."/>
            <person name="Zhao X."/>
            <person name="Zhong W.Y."/>
            <person name="Peng D.H."/>
            <person name="Ahmad S."/>
            <person name="Lan S."/>
            <person name="Zhang J.S."/>
            <person name="Tsai W.C."/>
            <person name="Van de Peer Y."/>
            <person name="Liu Z.J."/>
        </authorList>
    </citation>
    <scope>NUCLEOTIDE SEQUENCE</scope>
    <source>
        <strain evidence="3">CP</strain>
    </source>
</reference>
<accession>A0AAV9CTI9</accession>
<proteinExistence type="predicted"/>
<evidence type="ECO:0000313" key="4">
    <source>
        <dbReference type="Proteomes" id="UP001180020"/>
    </source>
</evidence>
<gene>
    <name evidence="3" type="ORF">QJS10_CPB17g01358</name>
</gene>
<sequence>MALLHLLSSLVGISALLLWLPEWKKYHRKQTIIEKLRMTSEALEHAEERVLRYQERHDRILNQMNSQYLCHREMEEALLGARTDMDEALEFASGLRQLQMKILCCYPHHEMQRRN</sequence>
<dbReference type="Proteomes" id="UP001180020">
    <property type="component" value="Unassembled WGS sequence"/>
</dbReference>
<dbReference type="AlphaFoldDB" id="A0AAV9CTI9"/>
<evidence type="ECO:0000256" key="2">
    <source>
        <dbReference type="SAM" id="SignalP"/>
    </source>
</evidence>
<keyword evidence="1" id="KW-0175">Coiled coil</keyword>
<keyword evidence="2" id="KW-0732">Signal</keyword>
<keyword evidence="4" id="KW-1185">Reference proteome</keyword>
<feature type="coiled-coil region" evidence="1">
    <location>
        <begin position="29"/>
        <end position="63"/>
    </location>
</feature>